<keyword evidence="4" id="KW-1185">Reference proteome</keyword>
<dbReference type="Proteomes" id="UP000269097">
    <property type="component" value="Chromosome"/>
</dbReference>
<dbReference type="KEGG" id="coh:EAV92_14445"/>
<gene>
    <name evidence="3" type="ORF">EAV92_14445</name>
</gene>
<dbReference type="AlphaFoldDB" id="A0A3G3JZI8"/>
<keyword evidence="2" id="KW-0732">Signal</keyword>
<feature type="region of interest" description="Disordered" evidence="1">
    <location>
        <begin position="27"/>
        <end position="78"/>
    </location>
</feature>
<accession>A0A3G3JZI8</accession>
<feature type="chain" id="PRO_5039619594" evidence="2">
    <location>
        <begin position="27"/>
        <end position="131"/>
    </location>
</feature>
<protein>
    <submittedName>
        <fullName evidence="3">Uncharacterized protein</fullName>
    </submittedName>
</protein>
<evidence type="ECO:0000256" key="2">
    <source>
        <dbReference type="SAM" id="SignalP"/>
    </source>
</evidence>
<organism evidence="3 4">
    <name type="scientific">Cohnella candidum</name>
    <dbReference type="NCBI Taxonomy" id="2674991"/>
    <lineage>
        <taxon>Bacteria</taxon>
        <taxon>Bacillati</taxon>
        <taxon>Bacillota</taxon>
        <taxon>Bacilli</taxon>
        <taxon>Bacillales</taxon>
        <taxon>Paenibacillaceae</taxon>
        <taxon>Cohnella</taxon>
    </lineage>
</organism>
<dbReference type="RefSeq" id="WP_123041758.1">
    <property type="nucleotide sequence ID" value="NZ_CP033433.1"/>
</dbReference>
<feature type="signal peptide" evidence="2">
    <location>
        <begin position="1"/>
        <end position="26"/>
    </location>
</feature>
<dbReference type="EMBL" id="CP033433">
    <property type="protein sequence ID" value="AYQ73674.1"/>
    <property type="molecule type" value="Genomic_DNA"/>
</dbReference>
<sequence>MKANKMKTLALSAAVLTMALSLSACGGGNNDNDAAASPSSSAASAASPSASPAMATETESASPSPSSDEAQVMSGKFNGMIDGHTIEIETGAGAVAYQVDADTADKVSTWEEGTSVKFQYKENTITVIDKE</sequence>
<evidence type="ECO:0000256" key="1">
    <source>
        <dbReference type="SAM" id="MobiDB-lite"/>
    </source>
</evidence>
<proteinExistence type="predicted"/>
<dbReference type="PROSITE" id="PS51257">
    <property type="entry name" value="PROKAR_LIPOPROTEIN"/>
    <property type="match status" value="1"/>
</dbReference>
<evidence type="ECO:0000313" key="3">
    <source>
        <dbReference type="EMBL" id="AYQ73674.1"/>
    </source>
</evidence>
<evidence type="ECO:0000313" key="4">
    <source>
        <dbReference type="Proteomes" id="UP000269097"/>
    </source>
</evidence>
<feature type="compositionally biased region" description="Low complexity" evidence="1">
    <location>
        <begin position="34"/>
        <end position="67"/>
    </location>
</feature>
<name>A0A3G3JZI8_9BACL</name>
<reference evidence="3 4" key="1">
    <citation type="submission" date="2018-10" db="EMBL/GenBank/DDBJ databases">
        <title>Genome Sequence of Cohnella sp.</title>
        <authorList>
            <person name="Srinivasan S."/>
            <person name="Kim M.K."/>
        </authorList>
    </citation>
    <scope>NUCLEOTIDE SEQUENCE [LARGE SCALE GENOMIC DNA]</scope>
    <source>
        <strain evidence="3 4">18JY8-7</strain>
    </source>
</reference>